<dbReference type="PANTHER" id="PTHR10366">
    <property type="entry name" value="NAD DEPENDENT EPIMERASE/DEHYDRATASE"/>
    <property type="match status" value="1"/>
</dbReference>
<comment type="similarity">
    <text evidence="3">Belongs to the NAD(P)-dependent epimerase/dehydratase family. Dihydroflavonol-4-reductase subfamily.</text>
</comment>
<dbReference type="CDD" id="cd08958">
    <property type="entry name" value="FR_SDR_e"/>
    <property type="match status" value="1"/>
</dbReference>
<keyword evidence="6" id="KW-1185">Reference proteome</keyword>
<proteinExistence type="inferred from homology"/>
<accession>A0A445E6D9</accession>
<dbReference type="InterPro" id="IPR036291">
    <property type="entry name" value="NAD(P)-bd_dom_sf"/>
</dbReference>
<sequence length="329" mass="36187">MAEGKGRVCVTGGTGFIASIIIRNLLQEGYYVNTTVRSGPANSKKDVSFLTNLPGASERLQIFNADLSNPESFGESIVGCVGVIHTASPVDFQVNQPPETVIKRSVDGAIGILKACLDSKTVKRVVYTSSGSAVIHNRSGAQEMDESYWSDVDFLNETKQFSWSYAISKTLAEKAVLEFGEKNGLEVVSLIPPFVLGPFICAKLPISVHTSLSLLFNDSDNFGALLRFPIAHVDDLARAHIFLFEHPNPKGRYNCSPSSVTLQEIAEFIRSKHPEYKLPSPESIKEIKGENIPHMNSKKLIDAGFKFKYGTEETFEEAIQCCKEKGYLK</sequence>
<dbReference type="EMBL" id="SDMP01000002">
    <property type="protein sequence ID" value="RYR71054.1"/>
    <property type="molecule type" value="Genomic_DNA"/>
</dbReference>
<gene>
    <name evidence="5" type="ORF">Ahy_A02g005352</name>
</gene>
<dbReference type="SUPFAM" id="SSF51735">
    <property type="entry name" value="NAD(P)-binding Rossmann-fold domains"/>
    <property type="match status" value="1"/>
</dbReference>
<keyword evidence="2" id="KW-0560">Oxidoreductase</keyword>
<evidence type="ECO:0000256" key="1">
    <source>
        <dbReference type="ARBA" id="ARBA00022857"/>
    </source>
</evidence>
<evidence type="ECO:0000256" key="2">
    <source>
        <dbReference type="ARBA" id="ARBA00023002"/>
    </source>
</evidence>
<evidence type="ECO:0000313" key="6">
    <source>
        <dbReference type="Proteomes" id="UP000289738"/>
    </source>
</evidence>
<keyword evidence="1" id="KW-0521">NADP</keyword>
<dbReference type="EMBL" id="SDMP01000002">
    <property type="protein sequence ID" value="RYR71055.1"/>
    <property type="molecule type" value="Genomic_DNA"/>
</dbReference>
<dbReference type="Gramene" id="arahy.Tifrunner.gnm2.ann2.Ah02g334900.1">
    <property type="protein sequence ID" value="arahy.Tifrunner.gnm2.ann2.Ah02g334900.1-CDS"/>
    <property type="gene ID" value="arahy.Tifrunner.gnm2.ann2.Ah02g334900"/>
</dbReference>
<reference evidence="5 6" key="1">
    <citation type="submission" date="2019-01" db="EMBL/GenBank/DDBJ databases">
        <title>Sequencing of cultivated peanut Arachis hypogaea provides insights into genome evolution and oil improvement.</title>
        <authorList>
            <person name="Chen X."/>
        </authorList>
    </citation>
    <scope>NUCLEOTIDE SEQUENCE [LARGE SCALE GENOMIC DNA]</scope>
    <source>
        <strain evidence="6">cv. Fuhuasheng</strain>
        <strain evidence="5">GDAAS-fuhuasheng2018</strain>
        <tissue evidence="5">Leaves</tissue>
    </source>
</reference>
<comment type="caution">
    <text evidence="5">The sequence shown here is derived from an EMBL/GenBank/DDBJ whole genome shotgun (WGS) entry which is preliminary data.</text>
</comment>
<dbReference type="PANTHER" id="PTHR10366:SF563">
    <property type="entry name" value="CINNAMOYL-COA REDUCTASE 16"/>
    <property type="match status" value="1"/>
</dbReference>
<name>A0A445E6D9_ARAHY</name>
<dbReference type="OrthoDB" id="2735536at2759"/>
<protein>
    <recommendedName>
        <fullName evidence="4">NAD-dependent epimerase/dehydratase domain-containing protein</fullName>
    </recommendedName>
</protein>
<feature type="domain" description="NAD-dependent epimerase/dehydratase" evidence="4">
    <location>
        <begin position="8"/>
        <end position="254"/>
    </location>
</feature>
<dbReference type="Gene3D" id="3.40.50.720">
    <property type="entry name" value="NAD(P)-binding Rossmann-like Domain"/>
    <property type="match status" value="1"/>
</dbReference>
<dbReference type="STRING" id="3818.A0A445E6D9"/>
<dbReference type="SMR" id="A0A445E6D9"/>
<organism evidence="5 6">
    <name type="scientific">Arachis hypogaea</name>
    <name type="common">Peanut</name>
    <dbReference type="NCBI Taxonomy" id="3818"/>
    <lineage>
        <taxon>Eukaryota</taxon>
        <taxon>Viridiplantae</taxon>
        <taxon>Streptophyta</taxon>
        <taxon>Embryophyta</taxon>
        <taxon>Tracheophyta</taxon>
        <taxon>Spermatophyta</taxon>
        <taxon>Magnoliopsida</taxon>
        <taxon>eudicotyledons</taxon>
        <taxon>Gunneridae</taxon>
        <taxon>Pentapetalae</taxon>
        <taxon>rosids</taxon>
        <taxon>fabids</taxon>
        <taxon>Fabales</taxon>
        <taxon>Fabaceae</taxon>
        <taxon>Papilionoideae</taxon>
        <taxon>50 kb inversion clade</taxon>
        <taxon>dalbergioids sensu lato</taxon>
        <taxon>Dalbergieae</taxon>
        <taxon>Pterocarpus clade</taxon>
        <taxon>Arachis</taxon>
    </lineage>
</organism>
<dbReference type="GO" id="GO:0016616">
    <property type="term" value="F:oxidoreductase activity, acting on the CH-OH group of donors, NAD or NADP as acceptor"/>
    <property type="evidence" value="ECO:0007669"/>
    <property type="project" value="TreeGrafter"/>
</dbReference>
<dbReference type="FunFam" id="3.40.50.720:FF:000085">
    <property type="entry name" value="Dihydroflavonol reductase"/>
    <property type="match status" value="1"/>
</dbReference>
<dbReference type="InterPro" id="IPR050425">
    <property type="entry name" value="NAD(P)_dehydrat-like"/>
</dbReference>
<dbReference type="AlphaFoldDB" id="A0A445E6D9"/>
<evidence type="ECO:0000259" key="4">
    <source>
        <dbReference type="Pfam" id="PF01370"/>
    </source>
</evidence>
<evidence type="ECO:0000256" key="3">
    <source>
        <dbReference type="ARBA" id="ARBA00023445"/>
    </source>
</evidence>
<dbReference type="Proteomes" id="UP000289738">
    <property type="component" value="Chromosome A02"/>
</dbReference>
<dbReference type="Pfam" id="PF01370">
    <property type="entry name" value="Epimerase"/>
    <property type="match status" value="1"/>
</dbReference>
<evidence type="ECO:0000313" key="5">
    <source>
        <dbReference type="EMBL" id="RYR71054.1"/>
    </source>
</evidence>
<dbReference type="InterPro" id="IPR001509">
    <property type="entry name" value="Epimerase_deHydtase"/>
</dbReference>